<dbReference type="InterPro" id="IPR014817">
    <property type="entry name" value="Gag_p6"/>
</dbReference>
<keyword evidence="25" id="KW-0543">Viral nucleoprotein</keyword>
<evidence type="ECO:0000256" key="21">
    <source>
        <dbReference type="ARBA" id="ARBA00022844"/>
    </source>
</evidence>
<dbReference type="SUPFAM" id="SSF47943">
    <property type="entry name" value="Retrovirus capsid protein, N-terminal core domain"/>
    <property type="match status" value="1"/>
</dbReference>
<dbReference type="PRINTS" id="PR00234">
    <property type="entry name" value="HIV1MATRIX"/>
</dbReference>
<dbReference type="GO" id="GO:0019013">
    <property type="term" value="C:viral nucleocapsid"/>
    <property type="evidence" value="ECO:0007669"/>
    <property type="project" value="UniProtKB-KW"/>
</dbReference>
<reference evidence="34" key="1">
    <citation type="journal article" date="2018" name="Nat. Commun.">
        <title>Tracking HIV-1 recombination to resolve its contribution to HIV-1 evolution in natural infection.</title>
        <authorList>
            <person name="Song H."/>
            <person name="Giorgi E.E."/>
            <person name="Ganusov V.V."/>
            <person name="Cai F."/>
            <person name="Athreya G."/>
            <person name="Yoon H."/>
            <person name="Carja O."/>
            <person name="Hora B."/>
            <person name="Hraber P."/>
            <person name="Jiang C."/>
            <person name="Wang S."/>
            <person name="Li H."/>
            <person name="Salazar-Gonzalez J.F."/>
            <person name="Salazar M.G."/>
            <person name="Goonetilleke N."/>
            <person name="Keele B."/>
            <person name="Montefiori D.C."/>
            <person name="Cohen M.S."/>
            <person name="Shaw G.M."/>
            <person name="Hahn B.H."/>
            <person name="McMichael A.J."/>
            <person name="Haynes B.F."/>
            <person name="Korber B."/>
            <person name="Battacharya T."/>
            <person name="Gao F."/>
        </authorList>
    </citation>
    <scope>NUCLEOTIDE SEQUENCE</scope>
    <source>
        <strain evidence="34">CH1754.5.d0189.ipe021_11</strain>
    </source>
</reference>
<dbReference type="PANTHER" id="PTHR40389">
    <property type="entry name" value="ENDOGENOUS RETROVIRUS GROUP K MEMBER 24 GAG POLYPROTEIN-RELATED"/>
    <property type="match status" value="1"/>
</dbReference>
<keyword evidence="17" id="KW-0677">Repeat</keyword>
<dbReference type="InterPro" id="IPR008916">
    <property type="entry name" value="Retrov_capsid_C"/>
</dbReference>
<dbReference type="Gene3D" id="6.10.250.390">
    <property type="match status" value="1"/>
</dbReference>
<evidence type="ECO:0000256" key="16">
    <source>
        <dbReference type="ARBA" id="ARBA00022723"/>
    </source>
</evidence>
<dbReference type="FunFam" id="1.10.1200.30:FF:000001">
    <property type="entry name" value="Gag polyprotein"/>
    <property type="match status" value="1"/>
</dbReference>
<evidence type="ECO:0000313" key="34">
    <source>
        <dbReference type="EMBL" id="AWD61291.1"/>
    </source>
</evidence>
<dbReference type="Gene3D" id="4.10.60.10">
    <property type="entry name" value="Zinc finger, CCHC-type"/>
    <property type="match status" value="1"/>
</dbReference>
<feature type="region of interest" description="Disordered" evidence="32">
    <location>
        <begin position="441"/>
        <end position="497"/>
    </location>
</feature>
<evidence type="ECO:0000256" key="13">
    <source>
        <dbReference type="ARBA" id="ARBA00022612"/>
    </source>
</evidence>
<keyword evidence="22" id="KW-1043">Host membrane</keyword>
<evidence type="ECO:0000256" key="25">
    <source>
        <dbReference type="ARBA" id="ARBA00023086"/>
    </source>
</evidence>
<dbReference type="GO" id="GO:0075523">
    <property type="term" value="P:viral translational frameshifting"/>
    <property type="evidence" value="ECO:0007669"/>
    <property type="project" value="UniProtKB-KW"/>
</dbReference>
<evidence type="ECO:0000256" key="8">
    <source>
        <dbReference type="ARBA" id="ARBA00022511"/>
    </source>
</evidence>
<keyword evidence="12" id="KW-0945">Host-virus interaction</keyword>
<dbReference type="EMBL" id="MF502379">
    <property type="protein sequence ID" value="AWD61291.1"/>
    <property type="molecule type" value="Genomic_RNA"/>
</dbReference>
<keyword evidence="13" id="KW-1188">Viral release from host cell</keyword>
<dbReference type="SUPFAM" id="SSF47353">
    <property type="entry name" value="Retrovirus capsid dimerization domain-like"/>
    <property type="match status" value="1"/>
</dbReference>
<gene>
    <name evidence="34" type="primary">gag</name>
</gene>
<comment type="similarity">
    <text evidence="5">Belongs to the primate lentivirus group gag polyprotein family.</text>
</comment>
<feature type="domain" description="CCHC-type" evidence="33">
    <location>
        <begin position="393"/>
        <end position="408"/>
    </location>
</feature>
<evidence type="ECO:0000256" key="10">
    <source>
        <dbReference type="ARBA" id="ARBA00022561"/>
    </source>
</evidence>
<evidence type="ECO:0000256" key="4">
    <source>
        <dbReference type="ARBA" id="ARBA00004560"/>
    </source>
</evidence>
<evidence type="ECO:0000256" key="24">
    <source>
        <dbReference type="ARBA" id="ARBA00023046"/>
    </source>
</evidence>
<dbReference type="PANTHER" id="PTHR40389:SF4">
    <property type="match status" value="1"/>
</dbReference>
<keyword evidence="26" id="KW-0472">Membrane</keyword>
<keyword evidence="7" id="KW-1187">Viral budding via the host ESCRT complexes</keyword>
<keyword evidence="23" id="KW-0694">RNA-binding</keyword>
<dbReference type="InterPro" id="IPR036875">
    <property type="entry name" value="Znf_CCHC_sf"/>
</dbReference>
<evidence type="ECO:0000256" key="9">
    <source>
        <dbReference type="ARBA" id="ARBA00022553"/>
    </source>
</evidence>
<proteinExistence type="inferred from homology"/>
<dbReference type="SUPFAM" id="SSF47836">
    <property type="entry name" value="Retroviral matrix proteins"/>
    <property type="match status" value="1"/>
</dbReference>
<evidence type="ECO:0000256" key="3">
    <source>
        <dbReference type="ARBA" id="ARBA00004425"/>
    </source>
</evidence>
<keyword evidence="8" id="KW-1032">Host cell membrane</keyword>
<keyword evidence="19 31" id="KW-0863">Zinc-finger</keyword>
<keyword evidence="21" id="KW-0946">Virion</keyword>
<evidence type="ECO:0000256" key="26">
    <source>
        <dbReference type="ARBA" id="ARBA00023136"/>
    </source>
</evidence>
<evidence type="ECO:0000256" key="1">
    <source>
        <dbReference type="ARBA" id="ARBA00004147"/>
    </source>
</evidence>
<evidence type="ECO:0000256" key="28">
    <source>
        <dbReference type="ARBA" id="ARBA00023288"/>
    </source>
</evidence>
<dbReference type="FunFam" id="1.10.375.10:FF:000001">
    <property type="entry name" value="Gag polyprotein"/>
    <property type="match status" value="1"/>
</dbReference>
<dbReference type="Pfam" id="PF19317">
    <property type="entry name" value="Gag_p24_C"/>
    <property type="match status" value="1"/>
</dbReference>
<evidence type="ECO:0000256" key="20">
    <source>
        <dbReference type="ARBA" id="ARBA00022833"/>
    </source>
</evidence>
<dbReference type="GO" id="GO:0008270">
    <property type="term" value="F:zinc ion binding"/>
    <property type="evidence" value="ECO:0007669"/>
    <property type="project" value="UniProtKB-KW"/>
</dbReference>
<evidence type="ECO:0000256" key="22">
    <source>
        <dbReference type="ARBA" id="ARBA00022870"/>
    </source>
</evidence>
<evidence type="ECO:0000256" key="5">
    <source>
        <dbReference type="ARBA" id="ARBA00008364"/>
    </source>
</evidence>
<evidence type="ECO:0000256" key="6">
    <source>
        <dbReference type="ARBA" id="ARBA00019628"/>
    </source>
</evidence>
<dbReference type="InterPro" id="IPR001878">
    <property type="entry name" value="Znf_CCHC"/>
</dbReference>
<evidence type="ECO:0000256" key="2">
    <source>
        <dbReference type="ARBA" id="ARBA00004192"/>
    </source>
</evidence>
<evidence type="ECO:0000256" key="23">
    <source>
        <dbReference type="ARBA" id="ARBA00022884"/>
    </source>
</evidence>
<evidence type="ECO:0000256" key="17">
    <source>
        <dbReference type="ARBA" id="ARBA00022737"/>
    </source>
</evidence>
<dbReference type="GO" id="GO:0005198">
    <property type="term" value="F:structural molecule activity"/>
    <property type="evidence" value="ECO:0007669"/>
    <property type="project" value="InterPro"/>
</dbReference>
<dbReference type="GO" id="GO:0072494">
    <property type="term" value="C:host multivesicular body"/>
    <property type="evidence" value="ECO:0007669"/>
    <property type="project" value="UniProtKB-SubCell"/>
</dbReference>
<keyword evidence="28" id="KW-0449">Lipoprotein</keyword>
<dbReference type="GO" id="GO:0039702">
    <property type="term" value="P:viral budding via host ESCRT complex"/>
    <property type="evidence" value="ECO:0007669"/>
    <property type="project" value="UniProtKB-KW"/>
</dbReference>
<keyword evidence="11" id="KW-1048">Host nucleus</keyword>
<dbReference type="InterPro" id="IPR000071">
    <property type="entry name" value="Lentvrl_matrix_N"/>
</dbReference>
<dbReference type="InterPro" id="IPR045345">
    <property type="entry name" value="Gag_p24_C"/>
</dbReference>
<evidence type="ECO:0000256" key="19">
    <source>
        <dbReference type="ARBA" id="ARBA00022771"/>
    </source>
</evidence>
<evidence type="ECO:0000256" key="30">
    <source>
        <dbReference type="ARBA" id="ARBA00037826"/>
    </source>
</evidence>
<evidence type="ECO:0000256" key="11">
    <source>
        <dbReference type="ARBA" id="ARBA00022562"/>
    </source>
</evidence>
<sequence>MGARASILRGGKLDEWERIRLRPGGKKTYMIKHLVWASRELERFALNPGLLETSDGCKQIIQQLQPALKTGTEELRSLYNTVATLYCVHRNIKVQDTKEALDKIEEEQNKCQQKTQQNTQQAGAAGGAVSQNYPIVQNIQGQMVHQSISPRTLNAWVKVIEEKAFSPEVIPMFTALSEGATPQDLNTMLNTVGGHQAAMQMLKDTINEEAAEWDRLHPVHAGPVAPGQMREPRGSDIAGTTSTLQEQIAWMTSNPPVPVGDIYKRWIIMGLNKIVRMYSPVSILDIKQGPKEPFRDYVDRFFKTLRAEQATQDVKNWMTDTLLVQNANPDCKTILRGLGQGATLEEMMTACQGVGGPGHKARVLAEAMSQAQTNNLNIMMQRSNFKGPKRIVKCFNCGKEGHIARNCRAPRKRGCWKCGKEGHQMKDCTERQANFLGKIWPSHKGRPGNFLQSRPEPTAPPAESWSEETTPTPRQEMKDREPLISLKSLFGNDPLSQ</sequence>
<dbReference type="InterPro" id="IPR050195">
    <property type="entry name" value="Primate_lentivir_Gag_pol-like"/>
</dbReference>
<accession>A0A2S1EN18</accession>
<keyword evidence="27" id="KW-1035">Host cytoplasm</keyword>
<evidence type="ECO:0000256" key="29">
    <source>
        <dbReference type="ARBA" id="ARBA00031060"/>
    </source>
</evidence>
<feature type="domain" description="CCHC-type" evidence="33">
    <location>
        <begin position="415"/>
        <end position="430"/>
    </location>
</feature>
<dbReference type="GO" id="GO:0003723">
    <property type="term" value="F:RNA binding"/>
    <property type="evidence" value="ECO:0007669"/>
    <property type="project" value="UniProtKB-KW"/>
</dbReference>
<keyword evidence="14" id="KW-1198">Viral budding</keyword>
<evidence type="ECO:0000259" key="33">
    <source>
        <dbReference type="PROSITE" id="PS50158"/>
    </source>
</evidence>
<evidence type="ECO:0000256" key="32">
    <source>
        <dbReference type="SAM" id="MobiDB-lite"/>
    </source>
</evidence>
<name>A0A2S1EN18_HV1</name>
<evidence type="ECO:0000256" key="18">
    <source>
        <dbReference type="ARBA" id="ARBA00022758"/>
    </source>
</evidence>
<dbReference type="InterPro" id="IPR012344">
    <property type="entry name" value="Matrix_HIV/RSV_N"/>
</dbReference>
<dbReference type="SMART" id="SM00343">
    <property type="entry name" value="ZnF_C2HC"/>
    <property type="match status" value="2"/>
</dbReference>
<dbReference type="Gene3D" id="1.10.1200.30">
    <property type="match status" value="1"/>
</dbReference>
<organismHost>
    <name type="scientific">Homo sapiens</name>
    <name type="common">Human</name>
    <dbReference type="NCBI Taxonomy" id="9606"/>
</organismHost>
<keyword evidence="18" id="KW-0688">Ribosomal frameshifting</keyword>
<dbReference type="GO" id="GO:0055036">
    <property type="term" value="C:virion membrane"/>
    <property type="evidence" value="ECO:0007669"/>
    <property type="project" value="UniProtKB-SubCell"/>
</dbReference>
<dbReference type="InterPro" id="IPR010999">
    <property type="entry name" value="Retrovr_matrix"/>
</dbReference>
<evidence type="ECO:0000256" key="31">
    <source>
        <dbReference type="PROSITE-ProRule" id="PRU00047"/>
    </source>
</evidence>
<dbReference type="Gene3D" id="1.10.150.90">
    <property type="entry name" value="Immunodeficiency lentiviruses, gag gene matrix protein p17"/>
    <property type="match status" value="1"/>
</dbReference>
<dbReference type="Gene3D" id="1.20.5.760">
    <property type="entry name" value="Single helix bin"/>
    <property type="match status" value="1"/>
</dbReference>
<dbReference type="GO" id="GO:0042025">
    <property type="term" value="C:host cell nucleus"/>
    <property type="evidence" value="ECO:0007669"/>
    <property type="project" value="UniProtKB-SubCell"/>
</dbReference>
<comment type="subcellular location">
    <subcellularLocation>
        <location evidence="3">Host cell membrane</location>
        <topology evidence="3">Lipid-anchor</topology>
    </subcellularLocation>
    <subcellularLocation>
        <location evidence="2">Host cytoplasm</location>
    </subcellularLocation>
    <subcellularLocation>
        <location evidence="4">Host endosome</location>
        <location evidence="4">Host multivesicular body</location>
    </subcellularLocation>
    <subcellularLocation>
        <location evidence="1">Host nucleus</location>
    </subcellularLocation>
    <subcellularLocation>
        <location evidence="30">Virion membrane</location>
        <topology evidence="30">Lipid-anchor</topology>
    </subcellularLocation>
</comment>
<protein>
    <recommendedName>
        <fullName evidence="6">Gag polyprotein</fullName>
    </recommendedName>
    <alternativeName>
        <fullName evidence="29">Pr55Gag</fullName>
    </alternativeName>
</protein>
<keyword evidence="20" id="KW-0862">Zinc</keyword>
<evidence type="ECO:0000256" key="7">
    <source>
        <dbReference type="ARBA" id="ARBA00022462"/>
    </source>
</evidence>
<dbReference type="Gene3D" id="1.10.375.10">
    <property type="entry name" value="Human Immunodeficiency Virus Type 1 Capsid Protein"/>
    <property type="match status" value="1"/>
</dbReference>
<organism evidence="34">
    <name type="scientific">Human immunodeficiency virus type 1</name>
    <name type="common">HIV-1</name>
    <dbReference type="NCBI Taxonomy" id="11676"/>
    <lineage>
        <taxon>Viruses</taxon>
        <taxon>Riboviria</taxon>
        <taxon>Pararnavirae</taxon>
        <taxon>Artverviricota</taxon>
        <taxon>Revtraviricetes</taxon>
        <taxon>Ortervirales</taxon>
        <taxon>Retroviridae</taxon>
        <taxon>Orthoretrovirinae</taxon>
        <taxon>Lentivirus</taxon>
        <taxon>Lentivirus humimdef1</taxon>
    </lineage>
</organism>
<dbReference type="SUPFAM" id="SSF57756">
    <property type="entry name" value="Retrovirus zinc finger-like domains"/>
    <property type="match status" value="1"/>
</dbReference>
<keyword evidence="15" id="KW-0519">Myristate</keyword>
<dbReference type="Pfam" id="PF00540">
    <property type="entry name" value="Gag_p17"/>
    <property type="match status" value="1"/>
</dbReference>
<evidence type="ECO:0000256" key="15">
    <source>
        <dbReference type="ARBA" id="ARBA00022707"/>
    </source>
</evidence>
<dbReference type="GO" id="GO:0020002">
    <property type="term" value="C:host cell plasma membrane"/>
    <property type="evidence" value="ECO:0007669"/>
    <property type="project" value="UniProtKB-SubCell"/>
</dbReference>
<keyword evidence="16" id="KW-0479">Metal-binding</keyword>
<dbReference type="Pfam" id="PF00098">
    <property type="entry name" value="zf-CCHC"/>
    <property type="match status" value="2"/>
</dbReference>
<dbReference type="PROSITE" id="PS50158">
    <property type="entry name" value="ZF_CCHC"/>
    <property type="match status" value="2"/>
</dbReference>
<dbReference type="Pfam" id="PF08705">
    <property type="entry name" value="Gag_p6"/>
    <property type="match status" value="1"/>
</dbReference>
<keyword evidence="10" id="KW-0167">Capsid protein</keyword>
<evidence type="ECO:0000256" key="12">
    <source>
        <dbReference type="ARBA" id="ARBA00022581"/>
    </source>
</evidence>
<keyword evidence="9" id="KW-0597">Phosphoprotein</keyword>
<keyword evidence="24" id="KW-1039">Host endosome</keyword>
<evidence type="ECO:0000256" key="27">
    <source>
        <dbReference type="ARBA" id="ARBA00023200"/>
    </source>
</evidence>
<dbReference type="InterPro" id="IPR008919">
    <property type="entry name" value="Retrov_capsid_N"/>
</dbReference>
<dbReference type="FunFam" id="4.10.60.10:FF:000001">
    <property type="entry name" value="Gag polyprotein"/>
    <property type="match status" value="1"/>
</dbReference>
<evidence type="ECO:0000256" key="14">
    <source>
        <dbReference type="ARBA" id="ARBA00022637"/>
    </source>
</evidence>